<feature type="domain" description="DUF4232" evidence="3">
    <location>
        <begin position="149"/>
        <end position="269"/>
    </location>
</feature>
<dbReference type="RefSeq" id="WP_133409059.1">
    <property type="nucleotide sequence ID" value="NZ_SMZT01000001.1"/>
</dbReference>
<feature type="chain" id="PRO_5020889177" evidence="2">
    <location>
        <begin position="28"/>
        <end position="281"/>
    </location>
</feature>
<feature type="signal peptide" evidence="2">
    <location>
        <begin position="1"/>
        <end position="27"/>
    </location>
</feature>
<name>A0A4V3B401_KOCRO</name>
<dbReference type="Pfam" id="PF14016">
    <property type="entry name" value="DUF4232"/>
    <property type="match status" value="1"/>
</dbReference>
<reference evidence="4 5" key="1">
    <citation type="submission" date="2019-03" db="EMBL/GenBank/DDBJ databases">
        <title>Genome Sequencing and Assembly of Various Microbes Isolated from Partially Reclaimed Soil and Acid Mine Drainage (AMD) Site.</title>
        <authorList>
            <person name="Steinbock B."/>
            <person name="Bechtold R."/>
            <person name="Sevigny J.L."/>
            <person name="Thomas D."/>
            <person name="Cuthill L.R."/>
            <person name="Aveiro Johannsen E.J."/>
            <person name="Thomas K."/>
            <person name="Ghosh A."/>
        </authorList>
    </citation>
    <scope>NUCLEOTIDE SEQUENCE [LARGE SCALE GENOMIC DNA]</scope>
    <source>
        <strain evidence="4 5">S-A3</strain>
    </source>
</reference>
<dbReference type="GeneID" id="64346182"/>
<evidence type="ECO:0000256" key="1">
    <source>
        <dbReference type="SAM" id="MobiDB-lite"/>
    </source>
</evidence>
<protein>
    <submittedName>
        <fullName evidence="4">DUF4232 domain-containing protein</fullName>
    </submittedName>
</protein>
<dbReference type="AlphaFoldDB" id="A0A4V3B401"/>
<keyword evidence="2" id="KW-0732">Signal</keyword>
<dbReference type="Proteomes" id="UP000295163">
    <property type="component" value="Unassembled WGS sequence"/>
</dbReference>
<feature type="compositionally biased region" description="Low complexity" evidence="1">
    <location>
        <begin position="120"/>
        <end position="136"/>
    </location>
</feature>
<comment type="caution">
    <text evidence="4">The sequence shown here is derived from an EMBL/GenBank/DDBJ whole genome shotgun (WGS) entry which is preliminary data.</text>
</comment>
<evidence type="ECO:0000256" key="2">
    <source>
        <dbReference type="SAM" id="SignalP"/>
    </source>
</evidence>
<dbReference type="InterPro" id="IPR025326">
    <property type="entry name" value="DUF4232"/>
</dbReference>
<proteinExistence type="predicted"/>
<evidence type="ECO:0000313" key="5">
    <source>
        <dbReference type="Proteomes" id="UP000295163"/>
    </source>
</evidence>
<organism evidence="4 5">
    <name type="scientific">Kocuria rosea</name>
    <name type="common">Deinococcus erythromyxa</name>
    <name type="synonym">Micrococcus rubens</name>
    <dbReference type="NCBI Taxonomy" id="1275"/>
    <lineage>
        <taxon>Bacteria</taxon>
        <taxon>Bacillati</taxon>
        <taxon>Actinomycetota</taxon>
        <taxon>Actinomycetes</taxon>
        <taxon>Micrococcales</taxon>
        <taxon>Micrococcaceae</taxon>
        <taxon>Kocuria</taxon>
    </lineage>
</organism>
<feature type="region of interest" description="Disordered" evidence="1">
    <location>
        <begin position="30"/>
        <end position="148"/>
    </location>
</feature>
<sequence>MSSLSPAPRPVLGALALAAALLLTACAGEEPEQTGTAGAPAESGPATTSAALPETAPATGTEDATAPAEDRAGGQDTSGPAEPRPAEDPAEPAADGPAADRTDDDRVDDGPDEAAERTDGGAPDAGAEGDGTAARGGTAGTRTGGSPLCTTSRLEVAAAPVGGAAGSVHVDVVLTNAGEDPCTLAGYAGESFVGADGTMIGSPALRDATVPGTGQVLAPGESVTAGLRMSQAGNHPTCDARTATGLRVYPPENTESVVIPFPVEACGDPRIHQLEIQGFGA</sequence>
<evidence type="ECO:0000313" key="4">
    <source>
        <dbReference type="EMBL" id="TDL46813.1"/>
    </source>
</evidence>
<gene>
    <name evidence="4" type="ORF">E2R59_02070</name>
</gene>
<dbReference type="EMBL" id="SMZT01000001">
    <property type="protein sequence ID" value="TDL46813.1"/>
    <property type="molecule type" value="Genomic_DNA"/>
</dbReference>
<evidence type="ECO:0000259" key="3">
    <source>
        <dbReference type="Pfam" id="PF14016"/>
    </source>
</evidence>
<accession>A0A4V3B401</accession>